<feature type="signal peptide" evidence="1">
    <location>
        <begin position="1"/>
        <end position="18"/>
    </location>
</feature>
<dbReference type="AlphaFoldDB" id="A0A6P1W863"/>
<feature type="chain" id="PRO_5027019921" evidence="1">
    <location>
        <begin position="19"/>
        <end position="704"/>
    </location>
</feature>
<evidence type="ECO:0000313" key="2">
    <source>
        <dbReference type="EMBL" id="QHW00101.1"/>
    </source>
</evidence>
<sequence>MRKLLFLLTLLGSVATQAQVAVDLSKYTKSPTTVSQQGSDVVLTWPASGREMGRLIVSLASDKPLFSHIQLSKSGKFSEIATDMNPAFVLTIGKRDLVSQNGWNIFFDKTNRLPSKSYAVQLTKRSASVSTVGTRTVLRVGDTEADRFRGAIEITVYQGSPLFNVAAVMSTQVDSTAILYDAGLVSKNGNGPGGEPRPSNWTTLAWSDTDNRMQESPLNPTAPNKAQSVKYRTIMGSGPNGTLAVFPAPHQYFYPLDEAYNLDFTWYGTGYRSLVPEFGIGIRQDLMGDKRWVPWVNAPPGTQQRLNFFCLLSTDKPAETLAEVKRFTHNDKYPALPGYKTMSSHFHNEFTMKVVLAGKPIPEIPNFVKVFKDHGVNIVHLAEFHGPGHPKGPDSLRLRELKALHEQCKRLSNNDFLLLPGEEPNNFFGGHWLSFFPKDVYWIMSRKPEMPFVTNEPGYGKVYRIADKNDMLKLLEAENGLAWVAHARTKGSTGYPDKYKEEDFFKSDHFFGAAWKNIPADLSEPRLSRRVLDLLDDYSNWGYKKHAIAETDIFTMEPENETYAHLNVNYFQMDKLPDYNSGWQPVLDVMKQGKFFVTTGEVLLPAFTVNGKGAGETASVPADGKTTINLDVNWTFPLTFAEIVSGDGKQVYRERIDLTNTLPFSKKTYRFDTNLKNRKWVRVEVWDAAVNGAFTQQVWLENQR</sequence>
<proteinExistence type="predicted"/>
<evidence type="ECO:0000313" key="3">
    <source>
        <dbReference type="Proteomes" id="UP000464577"/>
    </source>
</evidence>
<reference evidence="2 3" key="1">
    <citation type="submission" date="2019-11" db="EMBL/GenBank/DDBJ databases">
        <title>Spirosoma endbachense sp. nov., isolated from a natural salt meadow.</title>
        <authorList>
            <person name="Rojas J."/>
            <person name="Ambika Manirajan B."/>
            <person name="Ratering S."/>
            <person name="Suarez C."/>
            <person name="Geissler-Plaum R."/>
            <person name="Schnell S."/>
        </authorList>
    </citation>
    <scope>NUCLEOTIDE SEQUENCE [LARGE SCALE GENOMIC DNA]</scope>
    <source>
        <strain evidence="2 3">I-24</strain>
    </source>
</reference>
<organism evidence="2 3">
    <name type="scientific">Spirosoma endbachense</name>
    <dbReference type="NCBI Taxonomy" id="2666025"/>
    <lineage>
        <taxon>Bacteria</taxon>
        <taxon>Pseudomonadati</taxon>
        <taxon>Bacteroidota</taxon>
        <taxon>Cytophagia</taxon>
        <taxon>Cytophagales</taxon>
        <taxon>Cytophagaceae</taxon>
        <taxon>Spirosoma</taxon>
    </lineage>
</organism>
<evidence type="ECO:0000256" key="1">
    <source>
        <dbReference type="SAM" id="SignalP"/>
    </source>
</evidence>
<dbReference type="EMBL" id="CP045997">
    <property type="protein sequence ID" value="QHW00101.1"/>
    <property type="molecule type" value="Genomic_DNA"/>
</dbReference>
<accession>A0A6P1W863</accession>
<dbReference type="Proteomes" id="UP000464577">
    <property type="component" value="Chromosome"/>
</dbReference>
<dbReference type="KEGG" id="senf:GJR95_36040"/>
<keyword evidence="3" id="KW-1185">Reference proteome</keyword>
<gene>
    <name evidence="2" type="ORF">GJR95_36040</name>
</gene>
<name>A0A6P1W863_9BACT</name>
<dbReference type="RefSeq" id="WP_162390492.1">
    <property type="nucleotide sequence ID" value="NZ_CP045997.1"/>
</dbReference>
<protein>
    <submittedName>
        <fullName evidence="2">Uncharacterized protein</fullName>
    </submittedName>
</protein>
<keyword evidence="1" id="KW-0732">Signal</keyword>